<dbReference type="SUPFAM" id="SSF53474">
    <property type="entry name" value="alpha/beta-Hydrolases"/>
    <property type="match status" value="2"/>
</dbReference>
<comment type="caution">
    <text evidence="2">The sequence shown here is derived from an EMBL/GenBank/DDBJ whole genome shotgun (WGS) entry which is preliminary data.</text>
</comment>
<dbReference type="Pfam" id="PF00561">
    <property type="entry name" value="Abhydrolase_1"/>
    <property type="match status" value="1"/>
</dbReference>
<dbReference type="Gene3D" id="3.40.50.1820">
    <property type="entry name" value="alpha/beta hydrolase"/>
    <property type="match status" value="2"/>
</dbReference>
<keyword evidence="3" id="KW-1185">Reference proteome</keyword>
<gene>
    <name evidence="2" type="ORF">GCM10023342_20440</name>
</gene>
<evidence type="ECO:0000313" key="3">
    <source>
        <dbReference type="Proteomes" id="UP001500074"/>
    </source>
</evidence>
<reference evidence="3" key="1">
    <citation type="journal article" date="2019" name="Int. J. Syst. Evol. Microbiol.">
        <title>The Global Catalogue of Microorganisms (GCM) 10K type strain sequencing project: providing services to taxonomists for standard genome sequencing and annotation.</title>
        <authorList>
            <consortium name="The Broad Institute Genomics Platform"/>
            <consortium name="The Broad Institute Genome Sequencing Center for Infectious Disease"/>
            <person name="Wu L."/>
            <person name="Ma J."/>
        </authorList>
    </citation>
    <scope>NUCLEOTIDE SEQUENCE [LARGE SCALE GENOMIC DNA]</scope>
    <source>
        <strain evidence="3">JCM 18472</strain>
    </source>
</reference>
<dbReference type="InterPro" id="IPR029058">
    <property type="entry name" value="AB_hydrolase_fold"/>
</dbReference>
<protein>
    <recommendedName>
        <fullName evidence="1">AB hydrolase-1 domain-containing protein</fullName>
    </recommendedName>
</protein>
<dbReference type="InterPro" id="IPR000073">
    <property type="entry name" value="AB_hydrolase_1"/>
</dbReference>
<sequence>MLLLHGIPTSSLLWRNVIPPLARTHRVIAPDLLNYGKSDKPDDANVSIEAQSRMCSGASRSLSETRVRGEAQSDATNTRLEWVDAAHWITEERPDEVAEILGRFLKAR</sequence>
<dbReference type="PANTHER" id="PTHR43798">
    <property type="entry name" value="MONOACYLGLYCEROL LIPASE"/>
    <property type="match status" value="1"/>
</dbReference>
<dbReference type="PRINTS" id="PR00412">
    <property type="entry name" value="EPOXHYDRLASE"/>
</dbReference>
<dbReference type="PANTHER" id="PTHR43798:SF33">
    <property type="entry name" value="HYDROLASE, PUTATIVE (AFU_ORTHOLOGUE AFUA_2G14860)-RELATED"/>
    <property type="match status" value="1"/>
</dbReference>
<evidence type="ECO:0000259" key="1">
    <source>
        <dbReference type="Pfam" id="PF00561"/>
    </source>
</evidence>
<dbReference type="RefSeq" id="WP_031382699.1">
    <property type="nucleotide sequence ID" value="NZ_BAABKI010000020.1"/>
</dbReference>
<organism evidence="2 3">
    <name type="scientific">Modicisalibacter zincidurans</name>
    <dbReference type="NCBI Taxonomy" id="1178777"/>
    <lineage>
        <taxon>Bacteria</taxon>
        <taxon>Pseudomonadati</taxon>
        <taxon>Pseudomonadota</taxon>
        <taxon>Gammaproteobacteria</taxon>
        <taxon>Oceanospirillales</taxon>
        <taxon>Halomonadaceae</taxon>
        <taxon>Modicisalibacter</taxon>
    </lineage>
</organism>
<accession>A0ABP9RE08</accession>
<dbReference type="Proteomes" id="UP001500074">
    <property type="component" value="Unassembled WGS sequence"/>
</dbReference>
<dbReference type="InterPro" id="IPR050266">
    <property type="entry name" value="AB_hydrolase_sf"/>
</dbReference>
<feature type="domain" description="AB hydrolase-1" evidence="1">
    <location>
        <begin position="1"/>
        <end position="48"/>
    </location>
</feature>
<evidence type="ECO:0000313" key="2">
    <source>
        <dbReference type="EMBL" id="GAA5175961.1"/>
    </source>
</evidence>
<proteinExistence type="predicted"/>
<dbReference type="EMBL" id="BAABKI010000020">
    <property type="protein sequence ID" value="GAA5175961.1"/>
    <property type="molecule type" value="Genomic_DNA"/>
</dbReference>
<name>A0ABP9RE08_9GAMM</name>
<dbReference type="InterPro" id="IPR000639">
    <property type="entry name" value="Epox_hydrolase-like"/>
</dbReference>